<dbReference type="Gene3D" id="2.70.70.10">
    <property type="entry name" value="Glucose Permease (Domain IIA)"/>
    <property type="match status" value="1"/>
</dbReference>
<dbReference type="PANTHER" id="PTHR21666">
    <property type="entry name" value="PEPTIDASE-RELATED"/>
    <property type="match status" value="1"/>
</dbReference>
<organism evidence="3 4">
    <name type="scientific">Streptomyces solincola</name>
    <dbReference type="NCBI Taxonomy" id="2100817"/>
    <lineage>
        <taxon>Bacteria</taxon>
        <taxon>Bacillati</taxon>
        <taxon>Actinomycetota</taxon>
        <taxon>Actinomycetes</taxon>
        <taxon>Kitasatosporales</taxon>
        <taxon>Streptomycetaceae</taxon>
        <taxon>Streptomyces</taxon>
    </lineage>
</organism>
<dbReference type="Proteomes" id="UP000239322">
    <property type="component" value="Unassembled WGS sequence"/>
</dbReference>
<keyword evidence="4" id="KW-1185">Reference proteome</keyword>
<feature type="region of interest" description="Disordered" evidence="1">
    <location>
        <begin position="1"/>
        <end position="32"/>
    </location>
</feature>
<accession>A0A2S9PYD4</accession>
<dbReference type="GO" id="GO:0004222">
    <property type="term" value="F:metalloendopeptidase activity"/>
    <property type="evidence" value="ECO:0007669"/>
    <property type="project" value="TreeGrafter"/>
</dbReference>
<evidence type="ECO:0000256" key="1">
    <source>
        <dbReference type="SAM" id="MobiDB-lite"/>
    </source>
</evidence>
<sequence length="164" mass="16920">MSTGGASEQQPADPKPAPKPDDPAPAPSARFVSPIDASVSQRFGNPRASYALGYHTGTDFTAPTGTVVKAPTAGVVVASDGSSSYGINVQLRHADGKHTLYAHLSGKNVSVGQTVKAGDVIGYVGSTGNSTGPHLHMELRLAPRFAAGNFLDPVQWLRSNGVNI</sequence>
<dbReference type="CDD" id="cd12797">
    <property type="entry name" value="M23_peptidase"/>
    <property type="match status" value="1"/>
</dbReference>
<dbReference type="EMBL" id="PVLV01000121">
    <property type="protein sequence ID" value="PRH79428.1"/>
    <property type="molecule type" value="Genomic_DNA"/>
</dbReference>
<evidence type="ECO:0000259" key="2">
    <source>
        <dbReference type="Pfam" id="PF01551"/>
    </source>
</evidence>
<protein>
    <recommendedName>
        <fullName evidence="2">M23ase beta-sheet core domain-containing protein</fullName>
    </recommendedName>
</protein>
<comment type="caution">
    <text evidence="3">The sequence shown here is derived from an EMBL/GenBank/DDBJ whole genome shotgun (WGS) entry which is preliminary data.</text>
</comment>
<feature type="compositionally biased region" description="Polar residues" evidence="1">
    <location>
        <begin position="1"/>
        <end position="10"/>
    </location>
</feature>
<dbReference type="InterPro" id="IPR011055">
    <property type="entry name" value="Dup_hybrid_motif"/>
</dbReference>
<reference evidence="3 4" key="1">
    <citation type="submission" date="2018-03" db="EMBL/GenBank/DDBJ databases">
        <title>Novel Streptomyces sp. from soil.</title>
        <authorList>
            <person name="Tan G.Y.A."/>
            <person name="Lee Z.Y."/>
        </authorList>
    </citation>
    <scope>NUCLEOTIDE SEQUENCE [LARGE SCALE GENOMIC DNA]</scope>
    <source>
        <strain evidence="3 4">ST5x</strain>
    </source>
</reference>
<dbReference type="InterPro" id="IPR016047">
    <property type="entry name" value="M23ase_b-sheet_dom"/>
</dbReference>
<dbReference type="SUPFAM" id="SSF51261">
    <property type="entry name" value="Duplicated hybrid motif"/>
    <property type="match status" value="1"/>
</dbReference>
<feature type="domain" description="M23ase beta-sheet core" evidence="2">
    <location>
        <begin position="54"/>
        <end position="141"/>
    </location>
</feature>
<evidence type="ECO:0000313" key="4">
    <source>
        <dbReference type="Proteomes" id="UP000239322"/>
    </source>
</evidence>
<gene>
    <name evidence="3" type="ORF">C6N75_10050</name>
</gene>
<dbReference type="Pfam" id="PF01551">
    <property type="entry name" value="Peptidase_M23"/>
    <property type="match status" value="1"/>
</dbReference>
<name>A0A2S9PYD4_9ACTN</name>
<evidence type="ECO:0000313" key="3">
    <source>
        <dbReference type="EMBL" id="PRH79428.1"/>
    </source>
</evidence>
<dbReference type="PANTHER" id="PTHR21666:SF270">
    <property type="entry name" value="MUREIN HYDROLASE ACTIVATOR ENVC"/>
    <property type="match status" value="1"/>
</dbReference>
<dbReference type="AlphaFoldDB" id="A0A2S9PYD4"/>
<proteinExistence type="predicted"/>
<dbReference type="InterPro" id="IPR050570">
    <property type="entry name" value="Cell_wall_metabolism_enzyme"/>
</dbReference>